<feature type="non-terminal residue" evidence="1">
    <location>
        <position position="1"/>
    </location>
</feature>
<protein>
    <submittedName>
        <fullName evidence="1">Uncharacterized protein</fullName>
    </submittedName>
</protein>
<accession>A0A4Y2AKD4</accession>
<keyword evidence="2" id="KW-1185">Reference proteome</keyword>
<comment type="caution">
    <text evidence="1">The sequence shown here is derived from an EMBL/GenBank/DDBJ whole genome shotgun (WGS) entry which is preliminary data.</text>
</comment>
<reference evidence="1 2" key="1">
    <citation type="journal article" date="2019" name="Sci. Rep.">
        <title>Orb-weaving spider Araneus ventricosus genome elucidates the spidroin gene catalogue.</title>
        <authorList>
            <person name="Kono N."/>
            <person name="Nakamura H."/>
            <person name="Ohtoshi R."/>
            <person name="Moran D.A.P."/>
            <person name="Shinohara A."/>
            <person name="Yoshida Y."/>
            <person name="Fujiwara M."/>
            <person name="Mori M."/>
            <person name="Tomita M."/>
            <person name="Arakawa K."/>
        </authorList>
    </citation>
    <scope>NUCLEOTIDE SEQUENCE [LARGE SCALE GENOMIC DNA]</scope>
</reference>
<gene>
    <name evidence="1" type="ORF">AVEN_90472_1</name>
</gene>
<organism evidence="1 2">
    <name type="scientific">Araneus ventricosus</name>
    <name type="common">Orbweaver spider</name>
    <name type="synonym">Epeira ventricosa</name>
    <dbReference type="NCBI Taxonomy" id="182803"/>
    <lineage>
        <taxon>Eukaryota</taxon>
        <taxon>Metazoa</taxon>
        <taxon>Ecdysozoa</taxon>
        <taxon>Arthropoda</taxon>
        <taxon>Chelicerata</taxon>
        <taxon>Arachnida</taxon>
        <taxon>Araneae</taxon>
        <taxon>Araneomorphae</taxon>
        <taxon>Entelegynae</taxon>
        <taxon>Araneoidea</taxon>
        <taxon>Araneidae</taxon>
        <taxon>Araneus</taxon>
    </lineage>
</organism>
<dbReference type="Proteomes" id="UP000499080">
    <property type="component" value="Unassembled WGS sequence"/>
</dbReference>
<name>A0A4Y2AKD4_ARAVE</name>
<evidence type="ECO:0000313" key="1">
    <source>
        <dbReference type="EMBL" id="GBL80313.1"/>
    </source>
</evidence>
<sequence length="40" mass="4452">CEYELRVTESAVTVTTSDLLPACVADLCKCCFFLLPVLRE</sequence>
<dbReference type="EMBL" id="BGPR01232401">
    <property type="protein sequence ID" value="GBL80313.1"/>
    <property type="molecule type" value="Genomic_DNA"/>
</dbReference>
<evidence type="ECO:0000313" key="2">
    <source>
        <dbReference type="Proteomes" id="UP000499080"/>
    </source>
</evidence>
<dbReference type="AlphaFoldDB" id="A0A4Y2AKD4"/>
<proteinExistence type="predicted"/>